<accession>A0A0G0H329</accession>
<reference evidence="1 2" key="1">
    <citation type="journal article" date="2015" name="Nature">
        <title>rRNA introns, odd ribosomes, and small enigmatic genomes across a large radiation of phyla.</title>
        <authorList>
            <person name="Brown C.T."/>
            <person name="Hug L.A."/>
            <person name="Thomas B.C."/>
            <person name="Sharon I."/>
            <person name="Castelle C.J."/>
            <person name="Singh A."/>
            <person name="Wilkins M.J."/>
            <person name="Williams K.H."/>
            <person name="Banfield J.F."/>
        </authorList>
    </citation>
    <scope>NUCLEOTIDE SEQUENCE [LARGE SCALE GENOMIC DNA]</scope>
</reference>
<dbReference type="Proteomes" id="UP000034471">
    <property type="component" value="Unassembled WGS sequence"/>
</dbReference>
<dbReference type="STRING" id="1618481.US54_C0063G0005"/>
<sequence length="38" mass="4469">MDLDTFLNRIVFGWIKHDLERMKTEIPGQVELVVILAQ</sequence>
<evidence type="ECO:0000313" key="2">
    <source>
        <dbReference type="Proteomes" id="UP000034471"/>
    </source>
</evidence>
<protein>
    <submittedName>
        <fullName evidence="1">Uncharacterized protein</fullName>
    </submittedName>
</protein>
<gene>
    <name evidence="1" type="ORF">US54_C0063G0005</name>
</gene>
<organism evidence="1 2">
    <name type="scientific">Candidatus Roizmanbacteria bacterium GW2011_GWA2_37_7</name>
    <dbReference type="NCBI Taxonomy" id="1618481"/>
    <lineage>
        <taxon>Bacteria</taxon>
        <taxon>Candidatus Roizmaniibacteriota</taxon>
    </lineage>
</organism>
<evidence type="ECO:0000313" key="1">
    <source>
        <dbReference type="EMBL" id="KKQ36572.1"/>
    </source>
</evidence>
<dbReference type="AlphaFoldDB" id="A0A0G0H329"/>
<comment type="caution">
    <text evidence="1">The sequence shown here is derived from an EMBL/GenBank/DDBJ whole genome shotgun (WGS) entry which is preliminary data.</text>
</comment>
<name>A0A0G0H329_9BACT</name>
<proteinExistence type="predicted"/>
<dbReference type="EMBL" id="LBTJ01000063">
    <property type="protein sequence ID" value="KKQ36572.1"/>
    <property type="molecule type" value="Genomic_DNA"/>
</dbReference>